<evidence type="ECO:0000259" key="11">
    <source>
        <dbReference type="Pfam" id="PF02096"/>
    </source>
</evidence>
<dbReference type="InterPro" id="IPR047196">
    <property type="entry name" value="YidC_ALB_C"/>
</dbReference>
<feature type="transmembrane region" description="Helical" evidence="10">
    <location>
        <begin position="32"/>
        <end position="50"/>
    </location>
</feature>
<gene>
    <name evidence="12" type="ORF">A2V72_02970</name>
</gene>
<keyword evidence="2" id="KW-0813">Transport</keyword>
<dbReference type="NCBIfam" id="TIGR03592">
    <property type="entry name" value="yidC_oxa1_cterm"/>
    <property type="match status" value="1"/>
</dbReference>
<dbReference type="InterPro" id="IPR028055">
    <property type="entry name" value="YidC/Oxa/ALB_C"/>
</dbReference>
<feature type="transmembrane region" description="Helical" evidence="10">
    <location>
        <begin position="211"/>
        <end position="233"/>
    </location>
</feature>
<dbReference type="Pfam" id="PF02096">
    <property type="entry name" value="60KD_IMP"/>
    <property type="match status" value="1"/>
</dbReference>
<dbReference type="GO" id="GO:0005886">
    <property type="term" value="C:plasma membrane"/>
    <property type="evidence" value="ECO:0007669"/>
    <property type="project" value="UniProtKB-SubCell"/>
</dbReference>
<dbReference type="PANTHER" id="PTHR12428">
    <property type="entry name" value="OXA1"/>
    <property type="match status" value="1"/>
</dbReference>
<evidence type="ECO:0000256" key="8">
    <source>
        <dbReference type="ARBA" id="ARBA00023186"/>
    </source>
</evidence>
<dbReference type="AlphaFoldDB" id="A0A1G2DWG0"/>
<keyword evidence="4 9" id="KW-0812">Transmembrane</keyword>
<protein>
    <recommendedName>
        <fullName evidence="11">Membrane insertase YidC/Oxa/ALB C-terminal domain-containing protein</fullName>
    </recommendedName>
</protein>
<comment type="caution">
    <text evidence="12">The sequence shown here is derived from an EMBL/GenBank/DDBJ whole genome shotgun (WGS) entry which is preliminary data.</text>
</comment>
<evidence type="ECO:0000313" key="13">
    <source>
        <dbReference type="Proteomes" id="UP000178893"/>
    </source>
</evidence>
<evidence type="ECO:0000256" key="3">
    <source>
        <dbReference type="ARBA" id="ARBA00022475"/>
    </source>
</evidence>
<dbReference type="InterPro" id="IPR001708">
    <property type="entry name" value="YidC/ALB3/OXA1/COX18"/>
</dbReference>
<reference evidence="12 13" key="1">
    <citation type="journal article" date="2016" name="Nat. Commun.">
        <title>Thousands of microbial genomes shed light on interconnected biogeochemical processes in an aquifer system.</title>
        <authorList>
            <person name="Anantharaman K."/>
            <person name="Brown C.T."/>
            <person name="Hug L.A."/>
            <person name="Sharon I."/>
            <person name="Castelle C.J."/>
            <person name="Probst A.J."/>
            <person name="Thomas B.C."/>
            <person name="Singh A."/>
            <person name="Wilkins M.J."/>
            <person name="Karaoz U."/>
            <person name="Brodie E.L."/>
            <person name="Williams K.H."/>
            <person name="Hubbard S.S."/>
            <person name="Banfield J.F."/>
        </authorList>
    </citation>
    <scope>NUCLEOTIDE SEQUENCE [LARGE SCALE GENOMIC DNA]</scope>
</reference>
<accession>A0A1G2DWG0</accession>
<evidence type="ECO:0000256" key="1">
    <source>
        <dbReference type="ARBA" id="ARBA00004651"/>
    </source>
</evidence>
<evidence type="ECO:0000313" key="12">
    <source>
        <dbReference type="EMBL" id="OGZ17893.1"/>
    </source>
</evidence>
<comment type="subcellular location">
    <subcellularLocation>
        <location evidence="1">Cell membrane</location>
        <topology evidence="1">Multi-pass membrane protein</topology>
    </subcellularLocation>
    <subcellularLocation>
        <location evidence="9">Membrane</location>
        <topology evidence="9">Multi-pass membrane protein</topology>
    </subcellularLocation>
</comment>
<evidence type="ECO:0000256" key="7">
    <source>
        <dbReference type="ARBA" id="ARBA00023136"/>
    </source>
</evidence>
<organism evidence="12 13">
    <name type="scientific">Candidatus Nealsonbacteria bacterium RBG_13_37_56</name>
    <dbReference type="NCBI Taxonomy" id="1801661"/>
    <lineage>
        <taxon>Bacteria</taxon>
        <taxon>Candidatus Nealsoniibacteriota</taxon>
    </lineage>
</organism>
<sequence length="255" mass="29478">MTFLTTAFNLILYQPLLNALVLLYLYLPGHDFGIAIIILTVLIKFLFYPLGRQSIKSQKALSELQPKMKEIQEKHKQDKEKQTKEIMALYKREKISPFSGCLPILIQLPVLIALYRVFWNGLQPEQMNLLYNFVQSPGIINANFLGLVDLSRAVSFVTEQGERIYLWGNIVLIFIVGITQFIQVKMVSPKFKKGHQKDPSFSNQMQKQMQYFMPAFMVLILLRLPSALALYFLTSTLFTIIQQYVILKHNPNITN</sequence>
<keyword evidence="3" id="KW-1003">Cell membrane</keyword>
<comment type="similarity">
    <text evidence="9">Belongs to the OXA1/ALB3/YidC family.</text>
</comment>
<dbReference type="PANTHER" id="PTHR12428:SF65">
    <property type="entry name" value="CYTOCHROME C OXIDASE ASSEMBLY PROTEIN COX18, MITOCHONDRIAL"/>
    <property type="match status" value="1"/>
</dbReference>
<feature type="transmembrane region" description="Helical" evidence="10">
    <location>
        <begin position="7"/>
        <end position="26"/>
    </location>
</feature>
<dbReference type="GO" id="GO:0032977">
    <property type="term" value="F:membrane insertase activity"/>
    <property type="evidence" value="ECO:0007669"/>
    <property type="project" value="InterPro"/>
</dbReference>
<evidence type="ECO:0000256" key="2">
    <source>
        <dbReference type="ARBA" id="ARBA00022448"/>
    </source>
</evidence>
<feature type="transmembrane region" description="Helical" evidence="10">
    <location>
        <begin position="95"/>
        <end position="118"/>
    </location>
</feature>
<evidence type="ECO:0000256" key="9">
    <source>
        <dbReference type="RuleBase" id="RU003945"/>
    </source>
</evidence>
<name>A0A1G2DWG0_9BACT</name>
<evidence type="ECO:0000256" key="10">
    <source>
        <dbReference type="SAM" id="Phobius"/>
    </source>
</evidence>
<feature type="domain" description="Membrane insertase YidC/Oxa/ALB C-terminal" evidence="11">
    <location>
        <begin position="32"/>
        <end position="247"/>
    </location>
</feature>
<dbReference type="Proteomes" id="UP000178893">
    <property type="component" value="Unassembled WGS sequence"/>
</dbReference>
<evidence type="ECO:0000256" key="6">
    <source>
        <dbReference type="ARBA" id="ARBA00022989"/>
    </source>
</evidence>
<proteinExistence type="inferred from homology"/>
<dbReference type="CDD" id="cd20070">
    <property type="entry name" value="5TM_YidC_Alb3"/>
    <property type="match status" value="1"/>
</dbReference>
<keyword evidence="8" id="KW-0143">Chaperone</keyword>
<dbReference type="EMBL" id="MHLW01000022">
    <property type="protein sequence ID" value="OGZ17893.1"/>
    <property type="molecule type" value="Genomic_DNA"/>
</dbReference>
<dbReference type="GO" id="GO:0051205">
    <property type="term" value="P:protein insertion into membrane"/>
    <property type="evidence" value="ECO:0007669"/>
    <property type="project" value="TreeGrafter"/>
</dbReference>
<evidence type="ECO:0000256" key="5">
    <source>
        <dbReference type="ARBA" id="ARBA00022927"/>
    </source>
</evidence>
<feature type="transmembrane region" description="Helical" evidence="10">
    <location>
        <begin position="164"/>
        <end position="184"/>
    </location>
</feature>
<keyword evidence="5" id="KW-0653">Protein transport</keyword>
<keyword evidence="6 10" id="KW-1133">Transmembrane helix</keyword>
<dbReference type="GO" id="GO:0015031">
    <property type="term" value="P:protein transport"/>
    <property type="evidence" value="ECO:0007669"/>
    <property type="project" value="UniProtKB-KW"/>
</dbReference>
<evidence type="ECO:0000256" key="4">
    <source>
        <dbReference type="ARBA" id="ARBA00022692"/>
    </source>
</evidence>
<keyword evidence="7 10" id="KW-0472">Membrane</keyword>